<comment type="catalytic activity">
    <reaction evidence="9">
        <text>L-threonyl-[protein] + ATP = O-phospho-L-threonyl-[protein] + ADP + H(+)</text>
        <dbReference type="Rhea" id="RHEA:46608"/>
        <dbReference type="Rhea" id="RHEA-COMP:11060"/>
        <dbReference type="Rhea" id="RHEA-COMP:11605"/>
        <dbReference type="ChEBI" id="CHEBI:15378"/>
        <dbReference type="ChEBI" id="CHEBI:30013"/>
        <dbReference type="ChEBI" id="CHEBI:30616"/>
        <dbReference type="ChEBI" id="CHEBI:61977"/>
        <dbReference type="ChEBI" id="CHEBI:456216"/>
        <dbReference type="EC" id="2.7.11.1"/>
    </reaction>
</comment>
<dbReference type="Gene3D" id="1.10.510.10">
    <property type="entry name" value="Transferase(Phosphotransferase) domain 1"/>
    <property type="match status" value="1"/>
</dbReference>
<dbReference type="Gene3D" id="3.30.310.220">
    <property type="entry name" value="Fungal kinase associated-1 domain"/>
    <property type="match status" value="1"/>
</dbReference>
<accession>A0AAV5QHM0</accession>
<evidence type="ECO:0000256" key="7">
    <source>
        <dbReference type="ARBA" id="ARBA00022777"/>
    </source>
</evidence>
<organism evidence="14 15">
    <name type="scientific">Saccharomycopsis crataegensis</name>
    <dbReference type="NCBI Taxonomy" id="43959"/>
    <lineage>
        <taxon>Eukaryota</taxon>
        <taxon>Fungi</taxon>
        <taxon>Dikarya</taxon>
        <taxon>Ascomycota</taxon>
        <taxon>Saccharomycotina</taxon>
        <taxon>Saccharomycetes</taxon>
        <taxon>Saccharomycopsidaceae</taxon>
        <taxon>Saccharomycopsis</taxon>
    </lineage>
</organism>
<feature type="compositionally biased region" description="Low complexity" evidence="12">
    <location>
        <begin position="224"/>
        <end position="233"/>
    </location>
</feature>
<feature type="region of interest" description="Disordered" evidence="12">
    <location>
        <begin position="24"/>
        <end position="44"/>
    </location>
</feature>
<dbReference type="InterPro" id="IPR000719">
    <property type="entry name" value="Prot_kinase_dom"/>
</dbReference>
<evidence type="ECO:0000256" key="6">
    <source>
        <dbReference type="ARBA" id="ARBA00022741"/>
    </source>
</evidence>
<comment type="similarity">
    <text evidence="1">Belongs to the protein kinase superfamily. CAMK Ser/Thr protein kinase family. NIM1 subfamily.</text>
</comment>
<comment type="caution">
    <text evidence="14">The sequence shown here is derived from an EMBL/GenBank/DDBJ whole genome shotgun (WGS) entry which is preliminary data.</text>
</comment>
<dbReference type="Pfam" id="PF16797">
    <property type="entry name" value="Fungal_KA1"/>
    <property type="match status" value="1"/>
</dbReference>
<dbReference type="PROSITE" id="PS00107">
    <property type="entry name" value="PROTEIN_KINASE_ATP"/>
    <property type="match status" value="1"/>
</dbReference>
<dbReference type="SUPFAM" id="SSF56112">
    <property type="entry name" value="Protein kinase-like (PK-like)"/>
    <property type="match status" value="1"/>
</dbReference>
<sequence length="1559" mass="176065">MTSMAAYQSQTSIASSLITSSHNTHQIHSHYHPNQNKKIGPWKFGPELGRGSTSKVILGTHESTGQQAAIKIVNKNHLDPQELSPNAIDAAGLPYGIQREIIILKLLDNKNILKLYDVYESKNHLYLITEYVSNGELFEYLVSVDPLPEPLAVRVFYELINGVFFLHNWGIIHRDLKLENILIDSDMHLKIADFGMATLELLKYSNTPSENSGRINSAHEMKNSKGPSTTSTTKKVPTFLLETTCGSPHYAAPEIISGVPYNGLKSDMWSCGVIFYALMTGRLPFDNDNIKDLLLKVKYGKFEMPSDLSIEAQDLISGLLCLDPEQRLDSEGVLKSNLFKKYNIGFYSTEKSQHDFYSNINLFTNSINQDLIKTNKQNHLIINDFNFNKRIQSNPKNISGRILNHLKILCHNRKAETDIISNLVNNKVNIDKVFYSLLIGFDNTSSTYLTKSPMEESFENEHFDMESDLEESYPAELHLNKSKMTKAYSNISIIASTSHRRNISFNNGKKKNSFHHHKQQSSSMNRNKSQRSLYNSGSIYRYSRNRISQSQMKSSRSFVSNSKAHMRSNKSISSYYNPNNNIPMAVRQSNSIASYNGSLNLSQYLQNDGPIDNWYPSRSQIMHSRKSNLYISQAQDFDDDFDDYYDEEEGIEFGDDDEAINVVSPGVPVFRFAEKKIKSSIDDLTGGYEKLKLNDKEEKLVEQSVSPPREKKMTIAKQEKPEPVTKAPPPLKQSQQKSQEVKNNGKSSKPAEKKQLQPPKLTYTRNSTSSNNFDFENSHEEVNRISLKEQEKQRKLEQEIEKSLNYSVNYKVSPKRNKRYKTSSLILNDENGYYHSVSPTKSKGSKSKKSKGSKASSKSDKRSKPKKHESVRSMKGSSSRRSMRSTLSSRVLSNYHYANTKMSRNSTRVYIDTLANQTKSEFESICDQFFGRTNENYQNMFGESYIERKTREQKEEKLRSQEEARLTKLRLEQEKKNQKAAAAASAAKANRSASVLTPDEIRQLVDKKNLDRHNIIISRGPISRLDPGLNVDNDRYFDKEAVAPVVTRNTRRGTATTGVTIRSATTPSSFQSSSDSLLFTPSNDIFEPTVLPNESAPATRNTSAGSKEVDVDKQNDGVVMYNGGQVPLRKMGLIKNKQISNGGMVNTRRQSRLQEVYNQETSYYDHETTEDLENDFEFVTPTSNKFDLKDDDDDDLHSRSNQIDDSLLLNTNIGDSTRDLVRRTLNCEMNYQDYYRDSVPELTDTSKSPFLQDSKVMSRHKTYNFDDDSTTATNPLTRKILNDEKTVFLKNSESMAMIAAAAAELSTKNVNNNDGKVRVFKDFNNSNDSSCNLITNGVPSSSRNMSAMLGKNIPTSLESPKPTRNNSLFRRLSLSGKKKPAASPETNMDNSDGLKTINETRNEPQPFIANHHRSSLASSNKAEPLTSNLGSETKRSSYIINSNKNNELMLTLSRTESIVAIKSLLVNWKKFGIRDVKVKDNVISGGIKNNNSKSFLKKTTAFKIFVYDNGNIKGKKRVVSGGGGSKLEFEKVKGSSVIFEKLLSEIEKALESENVLVAL</sequence>
<feature type="compositionally biased region" description="Polar residues" evidence="12">
    <location>
        <begin position="763"/>
        <end position="775"/>
    </location>
</feature>
<keyword evidence="15" id="KW-1185">Reference proteome</keyword>
<feature type="region of interest" description="Disordered" evidence="12">
    <location>
        <begin position="1371"/>
        <end position="1392"/>
    </location>
</feature>
<keyword evidence="3" id="KW-0723">Serine/threonine-protein kinase</keyword>
<dbReference type="GO" id="GO:0005524">
    <property type="term" value="F:ATP binding"/>
    <property type="evidence" value="ECO:0007669"/>
    <property type="project" value="UniProtKB-UniRule"/>
</dbReference>
<evidence type="ECO:0000313" key="14">
    <source>
        <dbReference type="EMBL" id="GMM34181.1"/>
    </source>
</evidence>
<dbReference type="GO" id="GO:0005938">
    <property type="term" value="C:cell cortex"/>
    <property type="evidence" value="ECO:0007669"/>
    <property type="project" value="UniProtKB-ARBA"/>
</dbReference>
<dbReference type="PROSITE" id="PS00108">
    <property type="entry name" value="PROTEIN_KINASE_ST"/>
    <property type="match status" value="1"/>
</dbReference>
<dbReference type="InterPro" id="IPR008271">
    <property type="entry name" value="Ser/Thr_kinase_AS"/>
</dbReference>
<dbReference type="RefSeq" id="XP_064851181.1">
    <property type="nucleotide sequence ID" value="XM_064995109.1"/>
</dbReference>
<dbReference type="InterPro" id="IPR031850">
    <property type="entry name" value="Fungal_KA1_dom"/>
</dbReference>
<feature type="compositionally biased region" description="Basic residues" evidence="12">
    <location>
        <begin position="502"/>
        <end position="519"/>
    </location>
</feature>
<gene>
    <name evidence="14" type="ORF">DASC09_015060</name>
</gene>
<keyword evidence="8 11" id="KW-0067">ATP-binding</keyword>
<evidence type="ECO:0000259" key="13">
    <source>
        <dbReference type="PROSITE" id="PS50011"/>
    </source>
</evidence>
<dbReference type="Pfam" id="PF00069">
    <property type="entry name" value="Pkinase"/>
    <property type="match status" value="1"/>
</dbReference>
<feature type="region of interest" description="Disordered" evidence="12">
    <location>
        <begin position="207"/>
        <end position="233"/>
    </location>
</feature>
<feature type="binding site" evidence="11">
    <location>
        <position position="71"/>
    </location>
    <ligand>
        <name>ATP</name>
        <dbReference type="ChEBI" id="CHEBI:30616"/>
    </ligand>
</feature>
<dbReference type="Proteomes" id="UP001360560">
    <property type="component" value="Unassembled WGS sequence"/>
</dbReference>
<evidence type="ECO:0000256" key="9">
    <source>
        <dbReference type="ARBA" id="ARBA00047899"/>
    </source>
</evidence>
<dbReference type="InterPro" id="IPR011009">
    <property type="entry name" value="Kinase-like_dom_sf"/>
</dbReference>
<feature type="compositionally biased region" description="Polar residues" evidence="12">
    <location>
        <begin position="1096"/>
        <end position="1105"/>
    </location>
</feature>
<keyword evidence="4" id="KW-0597">Phosphoprotein</keyword>
<evidence type="ECO:0000256" key="3">
    <source>
        <dbReference type="ARBA" id="ARBA00022527"/>
    </source>
</evidence>
<dbReference type="PANTHER" id="PTHR24346:SF110">
    <property type="entry name" value="NON-SPECIFIC SERINE_THREONINE PROTEIN KINASE"/>
    <property type="match status" value="1"/>
</dbReference>
<dbReference type="EC" id="2.7.11.1" evidence="2"/>
<feature type="compositionally biased region" description="Basic residues" evidence="12">
    <location>
        <begin position="843"/>
        <end position="852"/>
    </location>
</feature>
<dbReference type="GO" id="GO:0035556">
    <property type="term" value="P:intracellular signal transduction"/>
    <property type="evidence" value="ECO:0007669"/>
    <property type="project" value="TreeGrafter"/>
</dbReference>
<keyword evidence="7" id="KW-0418">Kinase</keyword>
<reference evidence="14 15" key="1">
    <citation type="journal article" date="2023" name="Elife">
        <title>Identification of key yeast species and microbe-microbe interactions impacting larval growth of Drosophila in the wild.</title>
        <authorList>
            <person name="Mure A."/>
            <person name="Sugiura Y."/>
            <person name="Maeda R."/>
            <person name="Honda K."/>
            <person name="Sakurai N."/>
            <person name="Takahashi Y."/>
            <person name="Watada M."/>
            <person name="Katoh T."/>
            <person name="Gotoh A."/>
            <person name="Gotoh Y."/>
            <person name="Taniguchi I."/>
            <person name="Nakamura K."/>
            <person name="Hayashi T."/>
            <person name="Katayama T."/>
            <person name="Uemura T."/>
            <person name="Hattori Y."/>
        </authorList>
    </citation>
    <scope>NUCLEOTIDE SEQUENCE [LARGE SCALE GENOMIC DNA]</scope>
    <source>
        <strain evidence="14 15">SC-9</strain>
    </source>
</reference>
<evidence type="ECO:0000256" key="8">
    <source>
        <dbReference type="ARBA" id="ARBA00022840"/>
    </source>
</evidence>
<dbReference type="PANTHER" id="PTHR24346">
    <property type="entry name" value="MAP/MICROTUBULE AFFINITY-REGULATING KINASE"/>
    <property type="match status" value="1"/>
</dbReference>
<dbReference type="GeneID" id="90072160"/>
<proteinExistence type="inferred from homology"/>
<evidence type="ECO:0000256" key="10">
    <source>
        <dbReference type="ARBA" id="ARBA00048679"/>
    </source>
</evidence>
<keyword evidence="6 11" id="KW-0547">Nucleotide-binding</keyword>
<evidence type="ECO:0000313" key="15">
    <source>
        <dbReference type="Proteomes" id="UP001360560"/>
    </source>
</evidence>
<feature type="compositionally biased region" description="Basic and acidic residues" evidence="12">
    <location>
        <begin position="708"/>
        <end position="723"/>
    </location>
</feature>
<keyword evidence="5" id="KW-0808">Transferase</keyword>
<feature type="region of interest" description="Disordered" evidence="12">
    <location>
        <begin position="698"/>
        <end position="791"/>
    </location>
</feature>
<evidence type="ECO:0000256" key="12">
    <source>
        <dbReference type="SAM" id="MobiDB-lite"/>
    </source>
</evidence>
<dbReference type="GO" id="GO:0004674">
    <property type="term" value="F:protein serine/threonine kinase activity"/>
    <property type="evidence" value="ECO:0007669"/>
    <property type="project" value="UniProtKB-KW"/>
</dbReference>
<dbReference type="PROSITE" id="PS50011">
    <property type="entry name" value="PROTEIN_KINASE_DOM"/>
    <property type="match status" value="1"/>
</dbReference>
<comment type="catalytic activity">
    <reaction evidence="10">
        <text>L-seryl-[protein] + ATP = O-phospho-L-seryl-[protein] + ADP + H(+)</text>
        <dbReference type="Rhea" id="RHEA:17989"/>
        <dbReference type="Rhea" id="RHEA-COMP:9863"/>
        <dbReference type="Rhea" id="RHEA-COMP:11604"/>
        <dbReference type="ChEBI" id="CHEBI:15378"/>
        <dbReference type="ChEBI" id="CHEBI:29999"/>
        <dbReference type="ChEBI" id="CHEBI:30616"/>
        <dbReference type="ChEBI" id="CHEBI:83421"/>
        <dbReference type="ChEBI" id="CHEBI:456216"/>
        <dbReference type="EC" id="2.7.11.1"/>
    </reaction>
</comment>
<feature type="compositionally biased region" description="Basic and acidic residues" evidence="12">
    <location>
        <begin position="776"/>
        <end position="791"/>
    </location>
</feature>
<evidence type="ECO:0000256" key="2">
    <source>
        <dbReference type="ARBA" id="ARBA00012513"/>
    </source>
</evidence>
<feature type="compositionally biased region" description="Basic and acidic residues" evidence="12">
    <location>
        <begin position="857"/>
        <end position="872"/>
    </location>
</feature>
<feature type="compositionally biased region" description="Low complexity" evidence="12">
    <location>
        <begin position="873"/>
        <end position="888"/>
    </location>
</feature>
<feature type="region of interest" description="Disordered" evidence="12">
    <location>
        <begin position="1089"/>
        <end position="1108"/>
    </location>
</feature>
<evidence type="ECO:0000256" key="11">
    <source>
        <dbReference type="PROSITE-ProRule" id="PRU10141"/>
    </source>
</evidence>
<feature type="region of interest" description="Disordered" evidence="12">
    <location>
        <begin position="502"/>
        <end position="531"/>
    </location>
</feature>
<evidence type="ECO:0000256" key="5">
    <source>
        <dbReference type="ARBA" id="ARBA00022679"/>
    </source>
</evidence>
<feature type="region of interest" description="Disordered" evidence="12">
    <location>
        <begin position="832"/>
        <end position="888"/>
    </location>
</feature>
<name>A0AAV5QHM0_9ASCO</name>
<evidence type="ECO:0000256" key="4">
    <source>
        <dbReference type="ARBA" id="ARBA00022553"/>
    </source>
</evidence>
<feature type="compositionally biased region" description="Polar residues" evidence="12">
    <location>
        <begin position="520"/>
        <end position="531"/>
    </location>
</feature>
<evidence type="ECO:0000256" key="1">
    <source>
        <dbReference type="ARBA" id="ARBA00010791"/>
    </source>
</evidence>
<dbReference type="SMART" id="SM00220">
    <property type="entry name" value="S_TKc"/>
    <property type="match status" value="1"/>
</dbReference>
<protein>
    <recommendedName>
        <fullName evidence="2">non-specific serine/threonine protein kinase</fullName>
        <ecNumber evidence="2">2.7.11.1</ecNumber>
    </recommendedName>
</protein>
<feature type="domain" description="Protein kinase" evidence="13">
    <location>
        <begin position="42"/>
        <end position="339"/>
    </location>
</feature>
<dbReference type="EMBL" id="BTFZ01000002">
    <property type="protein sequence ID" value="GMM34181.1"/>
    <property type="molecule type" value="Genomic_DNA"/>
</dbReference>
<dbReference type="InterPro" id="IPR043024">
    <property type="entry name" value="KA1_sf_fungal"/>
</dbReference>
<dbReference type="InterPro" id="IPR017441">
    <property type="entry name" value="Protein_kinase_ATP_BS"/>
</dbReference>